<dbReference type="PANTHER" id="PTHR21716:SF53">
    <property type="entry name" value="PERMEASE PERM-RELATED"/>
    <property type="match status" value="1"/>
</dbReference>
<reference evidence="9 10" key="1">
    <citation type="journal article" date="2015" name="Nature">
        <title>rRNA introns, odd ribosomes, and small enigmatic genomes across a large radiation of phyla.</title>
        <authorList>
            <person name="Brown C.T."/>
            <person name="Hug L.A."/>
            <person name="Thomas B.C."/>
            <person name="Sharon I."/>
            <person name="Castelle C.J."/>
            <person name="Singh A."/>
            <person name="Wilkins M.J."/>
            <person name="Williams K.H."/>
            <person name="Banfield J.F."/>
        </authorList>
    </citation>
    <scope>NUCLEOTIDE SEQUENCE [LARGE SCALE GENOMIC DNA]</scope>
</reference>
<name>A0A0G0PRW7_9BACT</name>
<evidence type="ECO:0000313" key="9">
    <source>
        <dbReference type="EMBL" id="KKR30643.1"/>
    </source>
</evidence>
<evidence type="ECO:0000256" key="1">
    <source>
        <dbReference type="ARBA" id="ARBA00004651"/>
    </source>
</evidence>
<feature type="transmembrane region" description="Helical" evidence="8">
    <location>
        <begin position="63"/>
        <end position="84"/>
    </location>
</feature>
<dbReference type="EMBL" id="LBXL01000004">
    <property type="protein sequence ID" value="KKR30643.1"/>
    <property type="molecule type" value="Genomic_DNA"/>
</dbReference>
<dbReference type="InterPro" id="IPR002549">
    <property type="entry name" value="AI-2E-like"/>
</dbReference>
<feature type="transmembrane region" description="Helical" evidence="8">
    <location>
        <begin position="237"/>
        <end position="265"/>
    </location>
</feature>
<evidence type="ECO:0000256" key="6">
    <source>
        <dbReference type="ARBA" id="ARBA00022989"/>
    </source>
</evidence>
<feature type="transmembrane region" description="Helical" evidence="8">
    <location>
        <begin position="9"/>
        <end position="27"/>
    </location>
</feature>
<gene>
    <name evidence="9" type="ORF">UT61_C0004G0070</name>
</gene>
<dbReference type="PANTHER" id="PTHR21716">
    <property type="entry name" value="TRANSMEMBRANE PROTEIN"/>
    <property type="match status" value="1"/>
</dbReference>
<dbReference type="GO" id="GO:0055085">
    <property type="term" value="P:transmembrane transport"/>
    <property type="evidence" value="ECO:0007669"/>
    <property type="project" value="TreeGrafter"/>
</dbReference>
<feature type="transmembrane region" description="Helical" evidence="8">
    <location>
        <begin position="137"/>
        <end position="156"/>
    </location>
</feature>
<dbReference type="AlphaFoldDB" id="A0A0G0PRW7"/>
<evidence type="ECO:0000256" key="2">
    <source>
        <dbReference type="ARBA" id="ARBA00009773"/>
    </source>
</evidence>
<evidence type="ECO:0008006" key="11">
    <source>
        <dbReference type="Google" id="ProtNLM"/>
    </source>
</evidence>
<evidence type="ECO:0000313" key="10">
    <source>
        <dbReference type="Proteomes" id="UP000034793"/>
    </source>
</evidence>
<keyword evidence="5 8" id="KW-0812">Transmembrane</keyword>
<organism evidence="9 10">
    <name type="scientific">Candidatus Woesebacteria bacterium GW2011_GWA1_39_8</name>
    <dbReference type="NCBI Taxonomy" id="1618552"/>
    <lineage>
        <taxon>Bacteria</taxon>
        <taxon>Candidatus Woeseibacteriota</taxon>
    </lineage>
</organism>
<evidence type="ECO:0000256" key="4">
    <source>
        <dbReference type="ARBA" id="ARBA00022475"/>
    </source>
</evidence>
<sequence length="330" mass="36400">MAMPRKIEISHKTIIFTVFFLIFLWFLYSILDIILLFFISILIATILNPAVKKLSRLKIPRGMSVIIVYLTGAALLIFSIGTVISPLVEQSRNFATNFPIFLERLQIPEYLIEQITTEITSEIGSISSQILKIGVSIFSNILTVFAVLIISLYFSIAREKLADQLRIILASNQAKRVETILDRLEIELGGWTRGQLALMFLVGISTYVGLRLLRIPYAVPLAVLSGFLEVIPNIGPVVAAIPAIVVGFGISPITGLAVLALSFLVQQVENYFFVPKIMEKSVGISPVVTLLALLIGFRLGGIVGAMLSVPVLITLRVILHEYFSVDKLGK</sequence>
<accession>A0A0G0PRW7</accession>
<evidence type="ECO:0000256" key="3">
    <source>
        <dbReference type="ARBA" id="ARBA00022448"/>
    </source>
</evidence>
<dbReference type="Pfam" id="PF01594">
    <property type="entry name" value="AI-2E_transport"/>
    <property type="match status" value="1"/>
</dbReference>
<feature type="transmembrane region" description="Helical" evidence="8">
    <location>
        <begin position="196"/>
        <end position="217"/>
    </location>
</feature>
<evidence type="ECO:0000256" key="7">
    <source>
        <dbReference type="ARBA" id="ARBA00023136"/>
    </source>
</evidence>
<dbReference type="Proteomes" id="UP000034793">
    <property type="component" value="Unassembled WGS sequence"/>
</dbReference>
<protein>
    <recommendedName>
        <fullName evidence="11">Permease</fullName>
    </recommendedName>
</protein>
<keyword evidence="6 8" id="KW-1133">Transmembrane helix</keyword>
<dbReference type="GO" id="GO:0005886">
    <property type="term" value="C:plasma membrane"/>
    <property type="evidence" value="ECO:0007669"/>
    <property type="project" value="UniProtKB-SubCell"/>
</dbReference>
<keyword evidence="7 8" id="KW-0472">Membrane</keyword>
<proteinExistence type="inferred from homology"/>
<comment type="caution">
    <text evidence="9">The sequence shown here is derived from an EMBL/GenBank/DDBJ whole genome shotgun (WGS) entry which is preliminary data.</text>
</comment>
<keyword evidence="3" id="KW-0813">Transport</keyword>
<comment type="subcellular location">
    <subcellularLocation>
        <location evidence="1">Cell membrane</location>
        <topology evidence="1">Multi-pass membrane protein</topology>
    </subcellularLocation>
</comment>
<keyword evidence="4" id="KW-1003">Cell membrane</keyword>
<evidence type="ECO:0000256" key="5">
    <source>
        <dbReference type="ARBA" id="ARBA00022692"/>
    </source>
</evidence>
<comment type="similarity">
    <text evidence="2">Belongs to the autoinducer-2 exporter (AI-2E) (TC 2.A.86) family.</text>
</comment>
<evidence type="ECO:0000256" key="8">
    <source>
        <dbReference type="SAM" id="Phobius"/>
    </source>
</evidence>